<accession>A0A834T3C0</accession>
<proteinExistence type="predicted"/>
<dbReference type="AlphaFoldDB" id="A0A834T3C0"/>
<protein>
    <submittedName>
        <fullName evidence="1">Putative mitochondrial protein</fullName>
    </submittedName>
</protein>
<evidence type="ECO:0000313" key="1">
    <source>
        <dbReference type="EMBL" id="KAF7815573.1"/>
    </source>
</evidence>
<dbReference type="PANTHER" id="PTHR11439">
    <property type="entry name" value="GAG-POL-RELATED RETROTRANSPOSON"/>
    <property type="match status" value="1"/>
</dbReference>
<organism evidence="1 2">
    <name type="scientific">Senna tora</name>
    <dbReference type="NCBI Taxonomy" id="362788"/>
    <lineage>
        <taxon>Eukaryota</taxon>
        <taxon>Viridiplantae</taxon>
        <taxon>Streptophyta</taxon>
        <taxon>Embryophyta</taxon>
        <taxon>Tracheophyta</taxon>
        <taxon>Spermatophyta</taxon>
        <taxon>Magnoliopsida</taxon>
        <taxon>eudicotyledons</taxon>
        <taxon>Gunneridae</taxon>
        <taxon>Pentapetalae</taxon>
        <taxon>rosids</taxon>
        <taxon>fabids</taxon>
        <taxon>Fabales</taxon>
        <taxon>Fabaceae</taxon>
        <taxon>Caesalpinioideae</taxon>
        <taxon>Cassia clade</taxon>
        <taxon>Senna</taxon>
    </lineage>
</organism>
<dbReference type="EMBL" id="JAAIUW010000009">
    <property type="protein sequence ID" value="KAF7815573.1"/>
    <property type="molecule type" value="Genomic_DNA"/>
</dbReference>
<dbReference type="PANTHER" id="PTHR11439:SF500">
    <property type="entry name" value="RNA-DIRECTED DNA POLYMERASE"/>
    <property type="match status" value="1"/>
</dbReference>
<evidence type="ECO:0000313" key="2">
    <source>
        <dbReference type="Proteomes" id="UP000634136"/>
    </source>
</evidence>
<comment type="caution">
    <text evidence="1">The sequence shown here is derived from an EMBL/GenBank/DDBJ whole genome shotgun (WGS) entry which is preliminary data.</text>
</comment>
<dbReference type="OrthoDB" id="1931513at2759"/>
<keyword evidence="2" id="KW-1185">Reference proteome</keyword>
<dbReference type="CDD" id="cd09272">
    <property type="entry name" value="RNase_HI_RT_Ty1"/>
    <property type="match status" value="1"/>
</dbReference>
<name>A0A834T3C0_9FABA</name>
<reference evidence="1" key="1">
    <citation type="submission" date="2020-09" db="EMBL/GenBank/DDBJ databases">
        <title>Genome-Enabled Discovery of Anthraquinone Biosynthesis in Senna tora.</title>
        <authorList>
            <person name="Kang S.-H."/>
            <person name="Pandey R.P."/>
            <person name="Lee C.-M."/>
            <person name="Sim J.-S."/>
            <person name="Jeong J.-T."/>
            <person name="Choi B.-S."/>
            <person name="Jung M."/>
            <person name="Ginzburg D."/>
            <person name="Zhao K."/>
            <person name="Won S.Y."/>
            <person name="Oh T.-J."/>
            <person name="Yu Y."/>
            <person name="Kim N.-H."/>
            <person name="Lee O.R."/>
            <person name="Lee T.-H."/>
            <person name="Bashyal P."/>
            <person name="Kim T.-S."/>
            <person name="Lee W.-H."/>
            <person name="Kawkins C."/>
            <person name="Kim C.-K."/>
            <person name="Kim J.S."/>
            <person name="Ahn B.O."/>
            <person name="Rhee S.Y."/>
            <person name="Sohng J.K."/>
        </authorList>
    </citation>
    <scope>NUCLEOTIDE SEQUENCE</scope>
    <source>
        <tissue evidence="1">Leaf</tissue>
    </source>
</reference>
<sequence>MSNMKQLCHETGANHFNVLQCLVSISIDDAKCGSSLFIRRTSHSVMFILVYVDFGLHFRSYDSLPLFDFSDADWGSDPDDRRYTTGSCVYLGRNLVSWSFKKQPVVALPP</sequence>
<gene>
    <name evidence="1" type="ORF">G2W53_029542</name>
</gene>
<dbReference type="Proteomes" id="UP000634136">
    <property type="component" value="Unassembled WGS sequence"/>
</dbReference>